<comment type="caution">
    <text evidence="2">The sequence shown here is derived from an EMBL/GenBank/DDBJ whole genome shotgun (WGS) entry which is preliminary data.</text>
</comment>
<accession>A0A923KMN7</accession>
<proteinExistence type="predicted"/>
<dbReference type="Proteomes" id="UP000634011">
    <property type="component" value="Unassembled WGS sequence"/>
</dbReference>
<sequence length="98" mass="10798">MKMFEKLKSLLITNNARLKEIHHASEGNSEKVAAVRGTEVGQGAKAILCRTKEDENILVLAVLPGDRKLDFKKLAQAISCKKITLAAPAKVNQNWLVM</sequence>
<feature type="domain" description="YbaK/aminoacyl-tRNA synthetase-associated" evidence="1">
    <location>
        <begin position="28"/>
        <end position="93"/>
    </location>
</feature>
<dbReference type="SUPFAM" id="SSF55826">
    <property type="entry name" value="YbaK/ProRS associated domain"/>
    <property type="match status" value="1"/>
</dbReference>
<dbReference type="Gene3D" id="3.90.960.10">
    <property type="entry name" value="YbaK/aminoacyl-tRNA synthetase-associated domain"/>
    <property type="match status" value="1"/>
</dbReference>
<protein>
    <recommendedName>
        <fullName evidence="1">YbaK/aminoacyl-tRNA synthetase-associated domain-containing protein</fullName>
    </recommendedName>
</protein>
<gene>
    <name evidence="2" type="ORF">H8K32_03015</name>
</gene>
<dbReference type="GO" id="GO:0002161">
    <property type="term" value="F:aminoacyl-tRNA deacylase activity"/>
    <property type="evidence" value="ECO:0007669"/>
    <property type="project" value="InterPro"/>
</dbReference>
<dbReference type="InterPro" id="IPR036754">
    <property type="entry name" value="YbaK/aa-tRNA-synt-asso_dom_sf"/>
</dbReference>
<organism evidence="2 3">
    <name type="scientific">Undibacterium jejuense</name>
    <dbReference type="NCBI Taxonomy" id="1344949"/>
    <lineage>
        <taxon>Bacteria</taxon>
        <taxon>Pseudomonadati</taxon>
        <taxon>Pseudomonadota</taxon>
        <taxon>Betaproteobacteria</taxon>
        <taxon>Burkholderiales</taxon>
        <taxon>Oxalobacteraceae</taxon>
        <taxon>Undibacterium</taxon>
    </lineage>
</organism>
<reference evidence="2" key="1">
    <citation type="submission" date="2020-08" db="EMBL/GenBank/DDBJ databases">
        <title>Novel species isolated from subtropical streams in China.</title>
        <authorList>
            <person name="Lu H."/>
        </authorList>
    </citation>
    <scope>NUCLEOTIDE SEQUENCE</scope>
    <source>
        <strain evidence="2">KACC 12607</strain>
    </source>
</reference>
<name>A0A923KMN7_9BURK</name>
<evidence type="ECO:0000313" key="2">
    <source>
        <dbReference type="EMBL" id="MBC3861058.1"/>
    </source>
</evidence>
<evidence type="ECO:0000313" key="3">
    <source>
        <dbReference type="Proteomes" id="UP000634011"/>
    </source>
</evidence>
<dbReference type="Pfam" id="PF04073">
    <property type="entry name" value="tRNA_edit"/>
    <property type="match status" value="1"/>
</dbReference>
<dbReference type="EMBL" id="JACOFV010000002">
    <property type="protein sequence ID" value="MBC3861058.1"/>
    <property type="molecule type" value="Genomic_DNA"/>
</dbReference>
<dbReference type="InterPro" id="IPR007214">
    <property type="entry name" value="YbaK/aa-tRNA-synth-assoc-dom"/>
</dbReference>
<evidence type="ECO:0000259" key="1">
    <source>
        <dbReference type="Pfam" id="PF04073"/>
    </source>
</evidence>
<dbReference type="AlphaFoldDB" id="A0A923KMN7"/>
<keyword evidence="3" id="KW-1185">Reference proteome</keyword>